<feature type="region of interest" description="Disordered" evidence="1">
    <location>
        <begin position="504"/>
        <end position="564"/>
    </location>
</feature>
<comment type="caution">
    <text evidence="2">The sequence shown here is derived from an EMBL/GenBank/DDBJ whole genome shotgun (WGS) entry which is preliminary data.</text>
</comment>
<feature type="compositionally biased region" description="Basic and acidic residues" evidence="1">
    <location>
        <begin position="28"/>
        <end position="39"/>
    </location>
</feature>
<keyword evidence="3" id="KW-1185">Reference proteome</keyword>
<dbReference type="EMBL" id="ML976617">
    <property type="protein sequence ID" value="KAF1844415.1"/>
    <property type="molecule type" value="Genomic_DNA"/>
</dbReference>
<name>A0A9P4L715_9PLEO</name>
<sequence length="659" mass="76447">MSDSMNGVSDKPTAETKEKGKTYSRYQSHKEPNERRYTPEEIQAFDEGRKILADWGDDELSEKHLKLIQWIDRDHFRGEKLQQRWSDEGYRGKGEKLISHTVLNRWYNERAEKFYAKKGLVWVPLRKRRDRNTKISVQSKSTLLVPKRTSDRSGAIPRPQEKTKGRFRKRTSFEKLDLKLLNLFSKTVKPTAIIVNLSAKRKLQSDINRYHANQQSIHAISFRRKDGDAPRGHPSRPLLRRDSAVRYCTSLRDMLKANPHTNTIVYGEDIDQITVRRFIACVSPSIRAGLPIHDLVEIVENSHKTIMSTQIQWSMQELQDLYIFSHHMGASDVCDMVIDRWHEELHRPTVRMLCTELGSIEAFNILGFEPAFLNYLAEHDHKGFDFLIEVLVIKGEEGWKLLSTYGLSSWSEEVKTAVIEKLESVDPVSVSINDTDAICQGYHHHHEHGGKCYRVQATAAPLATYPTTPVTHSKRVNFFNKYPQPVAPGNTRRWEIQRAFSEKEQEIKNKRKRRRNEDIPELDSDAHIQKKLKEFYEDSDDRGPYNRAEDPDDSDDDTHELSISLPDEYNDSRYYFSADSETYEDGNFTPRYTTFVQVENDRIRYNGKGMNGTKDGKGVAYKKMALVEERLALFRAHGYDVDGMHVELPDEEDAGNYDE</sequence>
<organism evidence="2 3">
    <name type="scientific">Cucurbitaria berberidis CBS 394.84</name>
    <dbReference type="NCBI Taxonomy" id="1168544"/>
    <lineage>
        <taxon>Eukaryota</taxon>
        <taxon>Fungi</taxon>
        <taxon>Dikarya</taxon>
        <taxon>Ascomycota</taxon>
        <taxon>Pezizomycotina</taxon>
        <taxon>Dothideomycetes</taxon>
        <taxon>Pleosporomycetidae</taxon>
        <taxon>Pleosporales</taxon>
        <taxon>Pleosporineae</taxon>
        <taxon>Cucurbitariaceae</taxon>
        <taxon>Cucurbitaria</taxon>
    </lineage>
</organism>
<dbReference type="RefSeq" id="XP_040786978.1">
    <property type="nucleotide sequence ID" value="XM_040936161.1"/>
</dbReference>
<evidence type="ECO:0000313" key="3">
    <source>
        <dbReference type="Proteomes" id="UP000800039"/>
    </source>
</evidence>
<feature type="compositionally biased region" description="Basic and acidic residues" evidence="1">
    <location>
        <begin position="12"/>
        <end position="21"/>
    </location>
</feature>
<evidence type="ECO:0000313" key="2">
    <source>
        <dbReference type="EMBL" id="KAF1844415.1"/>
    </source>
</evidence>
<evidence type="ECO:0000256" key="1">
    <source>
        <dbReference type="SAM" id="MobiDB-lite"/>
    </source>
</evidence>
<feature type="compositionally biased region" description="Basic and acidic residues" evidence="1">
    <location>
        <begin position="524"/>
        <end position="549"/>
    </location>
</feature>
<dbReference type="AlphaFoldDB" id="A0A9P4L715"/>
<reference evidence="2" key="1">
    <citation type="submission" date="2020-01" db="EMBL/GenBank/DDBJ databases">
        <authorList>
            <consortium name="DOE Joint Genome Institute"/>
            <person name="Haridas S."/>
            <person name="Albert R."/>
            <person name="Binder M."/>
            <person name="Bloem J."/>
            <person name="Labutti K."/>
            <person name="Salamov A."/>
            <person name="Andreopoulos B."/>
            <person name="Baker S.E."/>
            <person name="Barry K."/>
            <person name="Bills G."/>
            <person name="Bluhm B.H."/>
            <person name="Cannon C."/>
            <person name="Castanera R."/>
            <person name="Culley D.E."/>
            <person name="Daum C."/>
            <person name="Ezra D."/>
            <person name="Gonzalez J.B."/>
            <person name="Henrissat B."/>
            <person name="Kuo A."/>
            <person name="Liang C."/>
            <person name="Lipzen A."/>
            <person name="Lutzoni F."/>
            <person name="Magnuson J."/>
            <person name="Mondo S."/>
            <person name="Nolan M."/>
            <person name="Ohm R."/>
            <person name="Pangilinan J."/>
            <person name="Park H.-J."/>
            <person name="Ramirez L."/>
            <person name="Alfaro M."/>
            <person name="Sun H."/>
            <person name="Tritt A."/>
            <person name="Yoshinaga Y."/>
            <person name="Zwiers L.-H."/>
            <person name="Turgeon B.G."/>
            <person name="Goodwin S.B."/>
            <person name="Spatafora J.W."/>
            <person name="Crous P.W."/>
            <person name="Grigoriev I.V."/>
        </authorList>
    </citation>
    <scope>NUCLEOTIDE SEQUENCE</scope>
    <source>
        <strain evidence="2">CBS 394.84</strain>
    </source>
</reference>
<gene>
    <name evidence="2" type="ORF">K460DRAFT_397516</name>
</gene>
<dbReference type="OrthoDB" id="3789383at2759"/>
<protein>
    <submittedName>
        <fullName evidence="2">Uncharacterized protein</fullName>
    </submittedName>
</protein>
<dbReference type="GeneID" id="63853412"/>
<feature type="region of interest" description="Disordered" evidence="1">
    <location>
        <begin position="147"/>
        <end position="167"/>
    </location>
</feature>
<proteinExistence type="predicted"/>
<feature type="region of interest" description="Disordered" evidence="1">
    <location>
        <begin position="1"/>
        <end position="39"/>
    </location>
</feature>
<dbReference type="Proteomes" id="UP000800039">
    <property type="component" value="Unassembled WGS sequence"/>
</dbReference>
<accession>A0A9P4L715</accession>